<sequence>MNSLNLHSLSTLQMATATTIRGGGSPASALFDLLDNGSRAAPDSVREVLAFAQQALGPTFDLPARLQRAAAELDAAVQRADQVQLHVLDHHALFLAHQTVARITRHVLDDVEWQALVRGGGDAVAEPNPPYEALLRHAGVLEAAALLTRESLALAGRAFGAAVSHGPEGTYAIPEATLMERDLEHDTVADLDLRLALVLLGEEVPMTPDRLLEWCRAHRPGVLGYGQQVAQALWGMGEGLVPCCERVSALLRETLRASGAVMLSLDTPTTPTPRCAVSGLAVQLVLQSLSDKEFQAGLKAGWVVTS</sequence>
<organism evidence="1 2">
    <name type="scientific">Deinococcus aerolatus</name>
    <dbReference type="NCBI Taxonomy" id="522487"/>
    <lineage>
        <taxon>Bacteria</taxon>
        <taxon>Thermotogati</taxon>
        <taxon>Deinococcota</taxon>
        <taxon>Deinococci</taxon>
        <taxon>Deinococcales</taxon>
        <taxon>Deinococcaceae</taxon>
        <taxon>Deinococcus</taxon>
    </lineage>
</organism>
<reference evidence="2" key="1">
    <citation type="journal article" date="2019" name="Int. J. Syst. Evol. Microbiol.">
        <title>The Global Catalogue of Microorganisms (GCM) 10K type strain sequencing project: providing services to taxonomists for standard genome sequencing and annotation.</title>
        <authorList>
            <consortium name="The Broad Institute Genomics Platform"/>
            <consortium name="The Broad Institute Genome Sequencing Center for Infectious Disease"/>
            <person name="Wu L."/>
            <person name="Ma J."/>
        </authorList>
    </citation>
    <scope>NUCLEOTIDE SEQUENCE [LARGE SCALE GENOMIC DNA]</scope>
    <source>
        <strain evidence="2">JCM 15442</strain>
    </source>
</reference>
<comment type="caution">
    <text evidence="1">The sequence shown here is derived from an EMBL/GenBank/DDBJ whole genome shotgun (WGS) entry which is preliminary data.</text>
</comment>
<accession>A0ABQ2G5Q3</accession>
<keyword evidence="2" id="KW-1185">Reference proteome</keyword>
<dbReference type="Proteomes" id="UP000639973">
    <property type="component" value="Unassembled WGS sequence"/>
</dbReference>
<dbReference type="EMBL" id="BMOL01000005">
    <property type="protein sequence ID" value="GGL77000.1"/>
    <property type="molecule type" value="Genomic_DNA"/>
</dbReference>
<proteinExistence type="predicted"/>
<protein>
    <submittedName>
        <fullName evidence="1">Uncharacterized protein</fullName>
    </submittedName>
</protein>
<name>A0ABQ2G5Q3_9DEIO</name>
<gene>
    <name evidence="1" type="ORF">GCM10010840_13710</name>
</gene>
<evidence type="ECO:0000313" key="1">
    <source>
        <dbReference type="EMBL" id="GGL77000.1"/>
    </source>
</evidence>
<evidence type="ECO:0000313" key="2">
    <source>
        <dbReference type="Proteomes" id="UP000639973"/>
    </source>
</evidence>